<organism evidence="2 3">
    <name type="scientific">Nereida ignava</name>
    <dbReference type="NCBI Taxonomy" id="282199"/>
    <lineage>
        <taxon>Bacteria</taxon>
        <taxon>Pseudomonadati</taxon>
        <taxon>Pseudomonadota</taxon>
        <taxon>Alphaproteobacteria</taxon>
        <taxon>Rhodobacterales</taxon>
        <taxon>Roseobacteraceae</taxon>
        <taxon>Nereida</taxon>
    </lineage>
</organism>
<evidence type="ECO:0000313" key="3">
    <source>
        <dbReference type="Proteomes" id="UP000048949"/>
    </source>
</evidence>
<name>A0A0U1NL12_9RHOB</name>
<protein>
    <recommendedName>
        <fullName evidence="4">Lipoprotein</fullName>
    </recommendedName>
</protein>
<dbReference type="Proteomes" id="UP000048949">
    <property type="component" value="Unassembled WGS sequence"/>
</dbReference>
<accession>A0A0U1NL12</accession>
<evidence type="ECO:0008006" key="4">
    <source>
        <dbReference type="Google" id="ProtNLM"/>
    </source>
</evidence>
<sequence length="207" mass="22129">MKTRSIAALFTAAVLLAGCLTPPQDLPTATDSEIRESVYRHDGPPALSLITVVSNGTNSGAHSALLVNGSQRVLFDPAGSFEAKSIPERGDVLYGITPLYKRFYIGAHARITHRVVEQTIEVPAGVAEQALQLVINNGAVPAAGCTRSITSILSQLDGFESIGTTYFPNKARERFGALSGVTEQEYYETDDGNKAVALSQYIDVDLD</sequence>
<dbReference type="STRING" id="282199.GCA_001049735_01453"/>
<proteinExistence type="predicted"/>
<evidence type="ECO:0000256" key="1">
    <source>
        <dbReference type="SAM" id="SignalP"/>
    </source>
</evidence>
<gene>
    <name evidence="2" type="ORF">NIG5292_01454</name>
</gene>
<dbReference type="RefSeq" id="WP_074842095.1">
    <property type="nucleotide sequence ID" value="NZ_CBFHGK010000005.1"/>
</dbReference>
<evidence type="ECO:0000313" key="2">
    <source>
        <dbReference type="EMBL" id="CRK75407.1"/>
    </source>
</evidence>
<dbReference type="PROSITE" id="PS51257">
    <property type="entry name" value="PROKAR_LIPOPROTEIN"/>
    <property type="match status" value="1"/>
</dbReference>
<dbReference type="EMBL" id="CVQV01000006">
    <property type="protein sequence ID" value="CRK75407.1"/>
    <property type="molecule type" value="Genomic_DNA"/>
</dbReference>
<dbReference type="OrthoDB" id="7666390at2"/>
<feature type="chain" id="PRO_5006712120" description="Lipoprotein" evidence="1">
    <location>
        <begin position="18"/>
        <end position="207"/>
    </location>
</feature>
<keyword evidence="3" id="KW-1185">Reference proteome</keyword>
<keyword evidence="1" id="KW-0732">Signal</keyword>
<reference evidence="2 3" key="1">
    <citation type="submission" date="2015-04" db="EMBL/GenBank/DDBJ databases">
        <authorList>
            <person name="Syromyatnikov M.Y."/>
            <person name="Popov V.N."/>
        </authorList>
    </citation>
    <scope>NUCLEOTIDE SEQUENCE [LARGE SCALE GENOMIC DNA]</scope>
    <source>
        <strain evidence="2 3">CECT 5292</strain>
    </source>
</reference>
<dbReference type="AlphaFoldDB" id="A0A0U1NL12"/>
<feature type="signal peptide" evidence="1">
    <location>
        <begin position="1"/>
        <end position="17"/>
    </location>
</feature>